<keyword evidence="12" id="KW-1185">Reference proteome</keyword>
<feature type="transmembrane region" description="Helical" evidence="10">
    <location>
        <begin position="146"/>
        <end position="173"/>
    </location>
</feature>
<dbReference type="GO" id="GO:0005789">
    <property type="term" value="C:endoplasmic reticulum membrane"/>
    <property type="evidence" value="ECO:0007669"/>
    <property type="project" value="TreeGrafter"/>
</dbReference>
<evidence type="ECO:0000256" key="6">
    <source>
        <dbReference type="ARBA" id="ARBA00022989"/>
    </source>
</evidence>
<dbReference type="GO" id="GO:0009922">
    <property type="term" value="F:fatty acid elongase activity"/>
    <property type="evidence" value="ECO:0007669"/>
    <property type="project" value="UniProtKB-EC"/>
</dbReference>
<keyword evidence="7 10" id="KW-0443">Lipid metabolism</keyword>
<gene>
    <name evidence="11" type="ORF">OSB1V03_LOCUS19069</name>
</gene>
<comment type="subcellular location">
    <subcellularLocation>
        <location evidence="1">Membrane</location>
        <topology evidence="1">Multi-pass membrane protein</topology>
    </subcellularLocation>
</comment>
<evidence type="ECO:0000256" key="7">
    <source>
        <dbReference type="ARBA" id="ARBA00023098"/>
    </source>
</evidence>
<dbReference type="Pfam" id="PF01151">
    <property type="entry name" value="ELO"/>
    <property type="match status" value="1"/>
</dbReference>
<dbReference type="GO" id="GO:0042761">
    <property type="term" value="P:very long-chain fatty acid biosynthetic process"/>
    <property type="evidence" value="ECO:0007669"/>
    <property type="project" value="TreeGrafter"/>
</dbReference>
<keyword evidence="3 10" id="KW-0808">Transferase</keyword>
<dbReference type="GO" id="GO:0034625">
    <property type="term" value="P:fatty acid elongation, monounsaturated fatty acid"/>
    <property type="evidence" value="ECO:0007669"/>
    <property type="project" value="TreeGrafter"/>
</dbReference>
<feature type="non-terminal residue" evidence="11">
    <location>
        <position position="1"/>
    </location>
</feature>
<dbReference type="GO" id="GO:0034626">
    <property type="term" value="P:fatty acid elongation, polyunsaturated fatty acid"/>
    <property type="evidence" value="ECO:0007669"/>
    <property type="project" value="TreeGrafter"/>
</dbReference>
<proteinExistence type="inferred from homology"/>
<evidence type="ECO:0000256" key="2">
    <source>
        <dbReference type="ARBA" id="ARBA00022516"/>
    </source>
</evidence>
<dbReference type="EMBL" id="OC881441">
    <property type="protein sequence ID" value="CAD7642283.1"/>
    <property type="molecule type" value="Genomic_DNA"/>
</dbReference>
<dbReference type="GO" id="GO:0019367">
    <property type="term" value="P:fatty acid elongation, saturated fatty acid"/>
    <property type="evidence" value="ECO:0007669"/>
    <property type="project" value="TreeGrafter"/>
</dbReference>
<dbReference type="EMBL" id="CAJPIZ010026866">
    <property type="protein sequence ID" value="CAG2119120.1"/>
    <property type="molecule type" value="Genomic_DNA"/>
</dbReference>
<feature type="transmembrane region" description="Helical" evidence="10">
    <location>
        <begin position="105"/>
        <end position="126"/>
    </location>
</feature>
<keyword evidence="8 10" id="KW-0472">Membrane</keyword>
<evidence type="ECO:0000256" key="10">
    <source>
        <dbReference type="RuleBase" id="RU361115"/>
    </source>
</evidence>
<feature type="transmembrane region" description="Helical" evidence="10">
    <location>
        <begin position="185"/>
        <end position="202"/>
    </location>
</feature>
<accession>A0A7R9QDY1</accession>
<dbReference type="GO" id="GO:0030148">
    <property type="term" value="P:sphingolipid biosynthetic process"/>
    <property type="evidence" value="ECO:0007669"/>
    <property type="project" value="TreeGrafter"/>
</dbReference>
<evidence type="ECO:0000256" key="8">
    <source>
        <dbReference type="ARBA" id="ARBA00023136"/>
    </source>
</evidence>
<reference evidence="11" key="1">
    <citation type="submission" date="2020-11" db="EMBL/GenBank/DDBJ databases">
        <authorList>
            <person name="Tran Van P."/>
        </authorList>
    </citation>
    <scope>NUCLEOTIDE SEQUENCE</scope>
</reference>
<keyword evidence="2 10" id="KW-0444">Lipid biosynthesis</keyword>
<evidence type="ECO:0000256" key="4">
    <source>
        <dbReference type="ARBA" id="ARBA00022692"/>
    </source>
</evidence>
<evidence type="ECO:0000313" key="11">
    <source>
        <dbReference type="EMBL" id="CAD7642283.1"/>
    </source>
</evidence>
<dbReference type="EC" id="2.3.1.199" evidence="10"/>
<feature type="transmembrane region" description="Helical" evidence="10">
    <location>
        <begin position="71"/>
        <end position="93"/>
    </location>
</feature>
<keyword evidence="6 10" id="KW-1133">Transmembrane helix</keyword>
<feature type="transmembrane region" description="Helical" evidence="10">
    <location>
        <begin position="208"/>
        <end position="232"/>
    </location>
</feature>
<evidence type="ECO:0000256" key="5">
    <source>
        <dbReference type="ARBA" id="ARBA00022832"/>
    </source>
</evidence>
<evidence type="ECO:0000313" key="12">
    <source>
        <dbReference type="Proteomes" id="UP000759131"/>
    </source>
</evidence>
<keyword evidence="5 10" id="KW-0276">Fatty acid metabolism</keyword>
<evidence type="ECO:0000256" key="1">
    <source>
        <dbReference type="ARBA" id="ARBA00004141"/>
    </source>
</evidence>
<evidence type="ECO:0000256" key="3">
    <source>
        <dbReference type="ARBA" id="ARBA00022679"/>
    </source>
</evidence>
<keyword evidence="9 10" id="KW-0275">Fatty acid biosynthesis</keyword>
<dbReference type="InterPro" id="IPR002076">
    <property type="entry name" value="ELO_fam"/>
</dbReference>
<dbReference type="AlphaFoldDB" id="A0A7R9QDY1"/>
<keyword evidence="4 10" id="KW-0812">Transmembrane</keyword>
<organism evidence="11">
    <name type="scientific">Medioppia subpectinata</name>
    <dbReference type="NCBI Taxonomy" id="1979941"/>
    <lineage>
        <taxon>Eukaryota</taxon>
        <taxon>Metazoa</taxon>
        <taxon>Ecdysozoa</taxon>
        <taxon>Arthropoda</taxon>
        <taxon>Chelicerata</taxon>
        <taxon>Arachnida</taxon>
        <taxon>Acari</taxon>
        <taxon>Acariformes</taxon>
        <taxon>Sarcoptiformes</taxon>
        <taxon>Oribatida</taxon>
        <taxon>Brachypylina</taxon>
        <taxon>Oppioidea</taxon>
        <taxon>Oppiidae</taxon>
        <taxon>Medioppia</taxon>
    </lineage>
</organism>
<feature type="transmembrane region" description="Helical" evidence="10">
    <location>
        <begin position="273"/>
        <end position="294"/>
    </location>
</feature>
<dbReference type="PANTHER" id="PTHR11157">
    <property type="entry name" value="FATTY ACID ACYL TRANSFERASE-RELATED"/>
    <property type="match status" value="1"/>
</dbReference>
<sequence length="356" mass="41590">MSSNTFVSIASETIASELDMEFIHNIDNNVTNSVWMDSQSSNLWHYVFHEYWHNEGCPQAEHLPLMGGGPLPVLVIMSAYLLFVTRIGPWIMAKRPALELRTPMLVYNTTMVIVNAYFFAKFISFADYGRVFTRFQFPSPYDRSPASVAIIATTNLYFWSKFVDLMDTVFFVLRKRQRQVSGLHLYHHTVVPLLAWMTMKLMPTVPAFQIFGLLNSFVHTVMYAYYALSAFGPAIQPYLWWKRYITMIQIIQFVVFITYSMALTVYQTGYPTIWLWVGIVQSPLFFYMFTNFYIKSYLKSKLKSIKQNDIVYRNCHSFNIRAQESARNIQALKKAMKPNNSTNIMNIFWHLLRAII</sequence>
<protein>
    <recommendedName>
        <fullName evidence="10">Elongation of very long chain fatty acids protein</fullName>
        <ecNumber evidence="10">2.3.1.199</ecNumber>
    </recommendedName>
    <alternativeName>
        <fullName evidence="10">Very-long-chain 3-oxoacyl-CoA synthase</fullName>
    </alternativeName>
</protein>
<comment type="similarity">
    <text evidence="10">Belongs to the ELO family.</text>
</comment>
<feature type="transmembrane region" description="Helical" evidence="10">
    <location>
        <begin position="244"/>
        <end position="267"/>
    </location>
</feature>
<dbReference type="Proteomes" id="UP000759131">
    <property type="component" value="Unassembled WGS sequence"/>
</dbReference>
<dbReference type="PANTHER" id="PTHR11157:SF69">
    <property type="entry name" value="ELONGATION OF VERY LONG CHAIN FATTY ACIDS PROTEIN 7"/>
    <property type="match status" value="1"/>
</dbReference>
<name>A0A7R9QDY1_9ACAR</name>
<dbReference type="OrthoDB" id="6503769at2759"/>
<comment type="catalytic activity">
    <reaction evidence="10">
        <text>a very-long-chain acyl-CoA + malonyl-CoA + H(+) = a very-long-chain 3-oxoacyl-CoA + CO2 + CoA</text>
        <dbReference type="Rhea" id="RHEA:32727"/>
        <dbReference type="ChEBI" id="CHEBI:15378"/>
        <dbReference type="ChEBI" id="CHEBI:16526"/>
        <dbReference type="ChEBI" id="CHEBI:57287"/>
        <dbReference type="ChEBI" id="CHEBI:57384"/>
        <dbReference type="ChEBI" id="CHEBI:90725"/>
        <dbReference type="ChEBI" id="CHEBI:90736"/>
        <dbReference type="EC" id="2.3.1.199"/>
    </reaction>
</comment>
<evidence type="ECO:0000256" key="9">
    <source>
        <dbReference type="ARBA" id="ARBA00023160"/>
    </source>
</evidence>